<keyword evidence="1" id="KW-0732">Signal</keyword>
<dbReference type="OrthoDB" id="1766522at2"/>
<evidence type="ECO:0000259" key="2">
    <source>
        <dbReference type="Pfam" id="PF00188"/>
    </source>
</evidence>
<comment type="caution">
    <text evidence="3">The sequence shown here is derived from an EMBL/GenBank/DDBJ whole genome shotgun (WGS) entry which is preliminary data.</text>
</comment>
<dbReference type="GeneID" id="31743664"/>
<accession>A0A5N1IGV6</accession>
<evidence type="ECO:0000313" key="3">
    <source>
        <dbReference type="EMBL" id="KAA9324469.1"/>
    </source>
</evidence>
<evidence type="ECO:0000313" key="5">
    <source>
        <dbReference type="Proteomes" id="UP000327236"/>
    </source>
</evidence>
<name>A0A5N1IGV6_LACJE</name>
<keyword evidence="6" id="KW-1185">Reference proteome</keyword>
<feature type="domain" description="SCP" evidence="2">
    <location>
        <begin position="91"/>
        <end position="218"/>
    </location>
</feature>
<organism evidence="3 5">
    <name type="scientific">Lactobacillus jensenii</name>
    <dbReference type="NCBI Taxonomy" id="109790"/>
    <lineage>
        <taxon>Bacteria</taxon>
        <taxon>Bacillati</taxon>
        <taxon>Bacillota</taxon>
        <taxon>Bacilli</taxon>
        <taxon>Lactobacillales</taxon>
        <taxon>Lactobacillaceae</taxon>
        <taxon>Lactobacillus</taxon>
    </lineage>
</organism>
<dbReference type="EMBL" id="VYWW01000001">
    <property type="protein sequence ID" value="KAA9324469.1"/>
    <property type="molecule type" value="Genomic_DNA"/>
</dbReference>
<dbReference type="Proteomes" id="UP000327236">
    <property type="component" value="Unassembled WGS sequence"/>
</dbReference>
<dbReference type="AlphaFoldDB" id="A0A5N1IGV6"/>
<evidence type="ECO:0000313" key="6">
    <source>
        <dbReference type="Proteomes" id="UP001385848"/>
    </source>
</evidence>
<dbReference type="SUPFAM" id="SSF55797">
    <property type="entry name" value="PR-1-like"/>
    <property type="match status" value="1"/>
</dbReference>
<dbReference type="KEGG" id="lje:BUE77_08010"/>
<dbReference type="Proteomes" id="UP001385848">
    <property type="component" value="Unassembled WGS sequence"/>
</dbReference>
<dbReference type="RefSeq" id="WP_006585561.1">
    <property type="nucleotide sequence ID" value="NZ_CATOUV010000001.1"/>
</dbReference>
<reference evidence="3 5" key="1">
    <citation type="submission" date="2019-09" db="EMBL/GenBank/DDBJ databases">
        <title>Draft genome sequence assemblies of isolates from the urinary tract.</title>
        <authorList>
            <person name="Mores C.R."/>
            <person name="Putonti C."/>
            <person name="Wolfe A.J."/>
        </authorList>
    </citation>
    <scope>NUCLEOTIDE SEQUENCE [LARGE SCALE GENOMIC DNA]</scope>
    <source>
        <strain evidence="3 5">UMB246</strain>
    </source>
</reference>
<proteinExistence type="predicted"/>
<reference evidence="4 6" key="2">
    <citation type="submission" date="2024-04" db="EMBL/GenBank/DDBJ databases">
        <title>Three lactobacilli isolated from voided urine samples from females with type 2 diabetes.</title>
        <authorList>
            <person name="Kula A."/>
            <person name="Stegman N."/>
            <person name="Putonti C."/>
        </authorList>
    </citation>
    <scope>NUCLEOTIDE SEQUENCE [LARGE SCALE GENOMIC DNA]</scope>
    <source>
        <strain evidence="4 6">1855</strain>
    </source>
</reference>
<protein>
    <submittedName>
        <fullName evidence="3">CAP domain-containing protein</fullName>
    </submittedName>
</protein>
<gene>
    <name evidence="4" type="ORF">AAC431_07405</name>
    <name evidence="3" type="ORF">F6H94_00445</name>
</gene>
<dbReference type="InterPro" id="IPR035940">
    <property type="entry name" value="CAP_sf"/>
</dbReference>
<dbReference type="Gene3D" id="3.40.33.10">
    <property type="entry name" value="CAP"/>
    <property type="match status" value="1"/>
</dbReference>
<feature type="signal peptide" evidence="1">
    <location>
        <begin position="1"/>
        <end position="32"/>
    </location>
</feature>
<feature type="chain" id="PRO_5024390588" evidence="1">
    <location>
        <begin position="33"/>
        <end position="499"/>
    </location>
</feature>
<dbReference type="Pfam" id="PF00188">
    <property type="entry name" value="CAP"/>
    <property type="match status" value="1"/>
</dbReference>
<dbReference type="EMBL" id="JBBVUL010000015">
    <property type="protein sequence ID" value="MEL0565734.1"/>
    <property type="molecule type" value="Genomic_DNA"/>
</dbReference>
<evidence type="ECO:0000313" key="4">
    <source>
        <dbReference type="EMBL" id="MEL0565734.1"/>
    </source>
</evidence>
<sequence>MNFKRKLATISASIMLLAPIFTTIITAPVASAATFTSSELNTIRSFQNRYSSLDQTAYSKNNIYTITPNLTEPFSAGQISQNYIDSQLAWINYYRALFGLPSVTASKTENQNAQVAAAVMAAIGANPFQSQHGLPNESKPSYISESDWETAVDLTKNSNLNFNILNQSAGDVITDFLTDRNNLTGGDTGHRAWILSPWLYTTGIGAAYGANGYRYSVQRVLNLTDVMKTATKSTITYPSEGVFPIELLSGGNIYWSFYLANDQIKSTPTITITDLDTGQKTTATNVHNYSSGFYGNFSTIITYKPGNISLVSGHQYQVNINGIYSYSFKLFNQVAANQPSLNTSTKKSSANVQKQVEEIANSKSSTPAEKDVKIKSALLLKAEEISDSLMKNRITNTTIFGRSYQDDKNFYNLGKNQWFRDFYRVSNPLISAGILDSDDNMLDKQIYTSPYANLQTKTYAYLKPQTSYAYGQSIIIGGITWYYLGPNQWVQKIPSKNPA</sequence>
<dbReference type="InterPro" id="IPR014044">
    <property type="entry name" value="CAP_dom"/>
</dbReference>
<evidence type="ECO:0000256" key="1">
    <source>
        <dbReference type="SAM" id="SignalP"/>
    </source>
</evidence>